<keyword evidence="1" id="KW-0812">Transmembrane</keyword>
<gene>
    <name evidence="2" type="ORF">ACJIZ3_005517</name>
</gene>
<keyword evidence="1" id="KW-0472">Membrane</keyword>
<name>A0ABD3S587_9LAMI</name>
<protein>
    <submittedName>
        <fullName evidence="2">Uncharacterized protein</fullName>
    </submittedName>
</protein>
<dbReference type="AlphaFoldDB" id="A0ABD3S587"/>
<reference evidence="2 3" key="1">
    <citation type="submission" date="2024-12" db="EMBL/GenBank/DDBJ databases">
        <title>The unique morphological basis and parallel evolutionary history of personate flowers in Penstemon.</title>
        <authorList>
            <person name="Depatie T.H."/>
            <person name="Wessinger C.A."/>
        </authorList>
    </citation>
    <scope>NUCLEOTIDE SEQUENCE [LARGE SCALE GENOMIC DNA]</scope>
    <source>
        <strain evidence="2">WTNN_2</strain>
        <tissue evidence="2">Leaf</tissue>
    </source>
</reference>
<comment type="caution">
    <text evidence="2">The sequence shown here is derived from an EMBL/GenBank/DDBJ whole genome shotgun (WGS) entry which is preliminary data.</text>
</comment>
<evidence type="ECO:0000256" key="1">
    <source>
        <dbReference type="SAM" id="Phobius"/>
    </source>
</evidence>
<keyword evidence="1" id="KW-1133">Transmembrane helix</keyword>
<organism evidence="2 3">
    <name type="scientific">Penstemon smallii</name>
    <dbReference type="NCBI Taxonomy" id="265156"/>
    <lineage>
        <taxon>Eukaryota</taxon>
        <taxon>Viridiplantae</taxon>
        <taxon>Streptophyta</taxon>
        <taxon>Embryophyta</taxon>
        <taxon>Tracheophyta</taxon>
        <taxon>Spermatophyta</taxon>
        <taxon>Magnoliopsida</taxon>
        <taxon>eudicotyledons</taxon>
        <taxon>Gunneridae</taxon>
        <taxon>Pentapetalae</taxon>
        <taxon>asterids</taxon>
        <taxon>lamiids</taxon>
        <taxon>Lamiales</taxon>
        <taxon>Plantaginaceae</taxon>
        <taxon>Cheloneae</taxon>
        <taxon>Penstemon</taxon>
    </lineage>
</organism>
<evidence type="ECO:0000313" key="2">
    <source>
        <dbReference type="EMBL" id="KAL3819612.1"/>
    </source>
</evidence>
<dbReference type="EMBL" id="JBJXBP010000007">
    <property type="protein sequence ID" value="KAL3819612.1"/>
    <property type="molecule type" value="Genomic_DNA"/>
</dbReference>
<feature type="transmembrane region" description="Helical" evidence="1">
    <location>
        <begin position="6"/>
        <end position="25"/>
    </location>
</feature>
<proteinExistence type="predicted"/>
<accession>A0ABD3S587</accession>
<evidence type="ECO:0000313" key="3">
    <source>
        <dbReference type="Proteomes" id="UP001634393"/>
    </source>
</evidence>
<sequence length="41" mass="5061">MQEDVYFWILLYFFSSFTFTIDPRVHQIDFRCSQAYLLVYG</sequence>
<keyword evidence="3" id="KW-1185">Reference proteome</keyword>
<dbReference type="Proteomes" id="UP001634393">
    <property type="component" value="Unassembled WGS sequence"/>
</dbReference>